<name>A0A1Z5HQQ9_9FIRM</name>
<dbReference type="SUPFAM" id="SSF54913">
    <property type="entry name" value="GlnB-like"/>
    <property type="match status" value="1"/>
</dbReference>
<gene>
    <name evidence="2" type="ORF">KKC1_10200</name>
</gene>
<dbReference type="AlphaFoldDB" id="A0A1Z5HQQ9"/>
<dbReference type="Pfam" id="PF02641">
    <property type="entry name" value="DUF190"/>
    <property type="match status" value="1"/>
</dbReference>
<proteinExistence type="inferred from homology"/>
<accession>A0A1Z5HQQ9</accession>
<evidence type="ECO:0000256" key="1">
    <source>
        <dbReference type="ARBA" id="ARBA00010554"/>
    </source>
</evidence>
<dbReference type="PANTHER" id="PTHR35983">
    <property type="entry name" value="UPF0166 PROTEIN TM_0021"/>
    <property type="match status" value="1"/>
</dbReference>
<evidence type="ECO:0000313" key="2">
    <source>
        <dbReference type="EMBL" id="GAW91859.1"/>
    </source>
</evidence>
<dbReference type="OrthoDB" id="9795599at2"/>
<dbReference type="InterPro" id="IPR003793">
    <property type="entry name" value="UPF0166"/>
</dbReference>
<comment type="similarity">
    <text evidence="1">Belongs to the UPF0166 family.</text>
</comment>
<dbReference type="InterPro" id="IPR011322">
    <property type="entry name" value="N-reg_PII-like_a/b"/>
</dbReference>
<sequence>MKLTNPAQRLRIFIGEQDKWKGQPLYHALVLKAREMNMAGATVIRCIEGFGRNSRIKTARVLALSSDLPIVVEIVDNVEYIQSFLPVVKEMVKEGLVTLEDVEVIHYGCSDREEQD</sequence>
<reference evidence="3" key="1">
    <citation type="journal article" date="2017" name="Appl. Environ. Microbiol.">
        <title>Genomic analysis of Calderihabitans maritimus KKC1, a thermophilic hydrogenogenic carboxydotrophic bacterium isolated from marine sediment.</title>
        <authorList>
            <person name="Omae K."/>
            <person name="Yoneda Y."/>
            <person name="Fukuyama Y."/>
            <person name="Yoshida T."/>
            <person name="Sako Y."/>
        </authorList>
    </citation>
    <scope>NUCLEOTIDE SEQUENCE [LARGE SCALE GENOMIC DNA]</scope>
    <source>
        <strain evidence="3">KKC1</strain>
    </source>
</reference>
<evidence type="ECO:0000313" key="3">
    <source>
        <dbReference type="Proteomes" id="UP000197032"/>
    </source>
</evidence>
<dbReference type="Proteomes" id="UP000197032">
    <property type="component" value="Unassembled WGS sequence"/>
</dbReference>
<keyword evidence="3" id="KW-1185">Reference proteome</keyword>
<protein>
    <submittedName>
        <fullName evidence="2">Uncharacterized protein</fullName>
    </submittedName>
</protein>
<dbReference type="Gene3D" id="3.30.70.120">
    <property type="match status" value="1"/>
</dbReference>
<comment type="caution">
    <text evidence="2">The sequence shown here is derived from an EMBL/GenBank/DDBJ whole genome shotgun (WGS) entry which is preliminary data.</text>
</comment>
<dbReference type="InterPro" id="IPR015867">
    <property type="entry name" value="N-reg_PII/ATP_PRibTrfase_C"/>
</dbReference>
<dbReference type="PANTHER" id="PTHR35983:SF1">
    <property type="entry name" value="UPF0166 PROTEIN TM_0021"/>
    <property type="match status" value="1"/>
</dbReference>
<dbReference type="EMBL" id="BDGJ01000035">
    <property type="protein sequence ID" value="GAW91859.1"/>
    <property type="molecule type" value="Genomic_DNA"/>
</dbReference>
<dbReference type="RefSeq" id="WP_088553323.1">
    <property type="nucleotide sequence ID" value="NZ_BDGJ01000035.1"/>
</dbReference>
<organism evidence="2 3">
    <name type="scientific">Calderihabitans maritimus</name>
    <dbReference type="NCBI Taxonomy" id="1246530"/>
    <lineage>
        <taxon>Bacteria</taxon>
        <taxon>Bacillati</taxon>
        <taxon>Bacillota</taxon>
        <taxon>Clostridia</taxon>
        <taxon>Neomoorellales</taxon>
        <taxon>Calderihabitantaceae</taxon>
        <taxon>Calderihabitans</taxon>
    </lineage>
</organism>